<dbReference type="EMBL" id="DS113445">
    <property type="protein sequence ID" value="EAY05571.1"/>
    <property type="molecule type" value="Genomic_DNA"/>
</dbReference>
<proteinExistence type="predicted"/>
<evidence type="ECO:0008006" key="4">
    <source>
        <dbReference type="Google" id="ProtNLM"/>
    </source>
</evidence>
<reference evidence="2" key="2">
    <citation type="journal article" date="2007" name="Science">
        <title>Draft genome sequence of the sexually transmitted pathogen Trichomonas vaginalis.</title>
        <authorList>
            <person name="Carlton J.M."/>
            <person name="Hirt R.P."/>
            <person name="Silva J.C."/>
            <person name="Delcher A.L."/>
            <person name="Schatz M."/>
            <person name="Zhao Q."/>
            <person name="Wortman J.R."/>
            <person name="Bidwell S.L."/>
            <person name="Alsmark U.C.M."/>
            <person name="Besteiro S."/>
            <person name="Sicheritz-Ponten T."/>
            <person name="Noel C.J."/>
            <person name="Dacks J.B."/>
            <person name="Foster P.G."/>
            <person name="Simillion C."/>
            <person name="Van de Peer Y."/>
            <person name="Miranda-Saavedra D."/>
            <person name="Barton G.J."/>
            <person name="Westrop G.D."/>
            <person name="Mueller S."/>
            <person name="Dessi D."/>
            <person name="Fiori P.L."/>
            <person name="Ren Q."/>
            <person name="Paulsen I."/>
            <person name="Zhang H."/>
            <person name="Bastida-Corcuera F.D."/>
            <person name="Simoes-Barbosa A."/>
            <person name="Brown M.T."/>
            <person name="Hayes R.D."/>
            <person name="Mukherjee M."/>
            <person name="Okumura C.Y."/>
            <person name="Schneider R."/>
            <person name="Smith A.J."/>
            <person name="Vanacova S."/>
            <person name="Villalvazo M."/>
            <person name="Haas B.J."/>
            <person name="Pertea M."/>
            <person name="Feldblyum T.V."/>
            <person name="Utterback T.R."/>
            <person name="Shu C.L."/>
            <person name="Osoegawa K."/>
            <person name="de Jong P.J."/>
            <person name="Hrdy I."/>
            <person name="Horvathova L."/>
            <person name="Zubacova Z."/>
            <person name="Dolezal P."/>
            <person name="Malik S.B."/>
            <person name="Logsdon J.M. Jr."/>
            <person name="Henze K."/>
            <person name="Gupta A."/>
            <person name="Wang C.C."/>
            <person name="Dunne R.L."/>
            <person name="Upcroft J.A."/>
            <person name="Upcroft P."/>
            <person name="White O."/>
            <person name="Salzberg S.L."/>
            <person name="Tang P."/>
            <person name="Chiu C.-H."/>
            <person name="Lee Y.-S."/>
            <person name="Embley T.M."/>
            <person name="Coombs G.H."/>
            <person name="Mottram J.C."/>
            <person name="Tachezy J."/>
            <person name="Fraser-Liggett C.M."/>
            <person name="Johnson P.J."/>
        </authorList>
    </citation>
    <scope>NUCLEOTIDE SEQUENCE [LARGE SCALE GENOMIC DNA]</scope>
    <source>
        <strain evidence="2">G3</strain>
    </source>
</reference>
<reference evidence="2" key="1">
    <citation type="submission" date="2006-10" db="EMBL/GenBank/DDBJ databases">
        <authorList>
            <person name="Amadeo P."/>
            <person name="Zhao Q."/>
            <person name="Wortman J."/>
            <person name="Fraser-Liggett C."/>
            <person name="Carlton J."/>
        </authorList>
    </citation>
    <scope>NUCLEOTIDE SEQUENCE</scope>
    <source>
        <strain evidence="2">G3</strain>
    </source>
</reference>
<protein>
    <recommendedName>
        <fullName evidence="4">Bap-like</fullName>
    </recommendedName>
</protein>
<dbReference type="VEuPathDB" id="TrichDB:TVAGG3_0155240"/>
<sequence>MISSNAALAFERGEKVSFDIILKQLNLGFQYKLSIYASNGESSQRKLHENTVNYPSSEEPPSNEEQYAELITFIADSQNYTYSYENLPSNSWDKIIYHIKLTTPKFSKYYYVPVKYLPKPEIYAIDITPNPVTITDFNVYINCSIHSSGAKLYIKVGNSDFDILGNIESENNRLYDFSFHLMNLLLRTVGETSHINMEQTLERYNGPLTLIFKLNEEGLYSNEITKEIVFSNTIYPKVVFESYFDYDWWETFEYIKVYSVDNSNLTIYYSWDNEDRRFMGKFYYESQPVLLGPKNGNLYPPNVRSETSILNIWATNSQGHESKYNHTFDTTNMEDPVPTPEPEPEPTPEPEPEPTPEPEYNLRISCDEYELSCGYSDFNPNYEVIFYYVFTNDEIRKAIPFPSSSYVIISDDYGLVRFTTDLTNMVRSNIKFEDQIQLDVFIEATNGNATASQFMFNRVYLGVNRNTTLEVPKTNISFGEDLLFNFTINIPKEQLPYGYYLGVSIDWYSIKHLEPYYSIGEEDEDASYLSWSVNEFIKYNAFTDLGEHNFEISSGYDDGGYYVYFNVTIFVNNNIAPLISITESASSYEYRDKFIVTQINAFEYNLDDEIKVYAIVDNGEPSLIETLTPNRDWQKFEHRLSFPPIDKTYNFVFYAIDSFGAKSPNVSKVVSIQQNPQIKVYGTLSEKYSPADNITLKFRVYSYPTGSKIRIDYRFGFYGQSYNIMNDLEQNEDYMTDIIETSLGLSNFDGKNNLILIATDDSGNVQTYADLGLILVNTPPVLENLTLSNYFVARNEYITVTLGYNDTDIKKKKYFIDGIEINIPYNKFLVEVGEGRHSFSALLIDNFDYESELKTVDFTVSSECAPLLKSAFCDYSMQLDGEGLCQFIIQDLDVDDDIKIYLYIDDYVNQSQLIHEFTSNGTNYSFDYYFIAPGIRGSHKANFIFVDSTGLSSTFYQYYENYRTEYLVLNRNYQSYYSPSQEIEISGSIKGYTPNKVLRILTKYDDGPVEEHQRDIHTYDNYTSDWIHFTINAPSELGKYNLKIWMANYDNDNIISKETFYISVKTPPILTEFLPFEPGIRFYGDELRVKVKVTVSKPIHVSCYIKFKGENYFRDTNFYFYTTENPRYESDTFVIPEGLEQGECYLEIKFRDNEGLETEVKRQNFTLQASAIPKLRVKMNPDHVYQFLHIPVRFNIILEDLVGSINTSVYHIIDNGPEKLLKVIKGQTSSEFSFDFWPPFEYGSKIYQFMTHKIYAINEYGAKSVVVEKAFYYTDSKYLELATMSSNIFSPRSIYKFIGKIYDYEKGQSVAVYYYPPYNSQSYIATDAIIVPNNCIADFEFNLTLPSVSGKYTYSLYTLTTQGTLRSDLLKKVIIVDSPPVLNEWLEFREQYYIDEYINIVLNITDDSKCQAVFVFDKGSSQEYNFNSEFVDANKTESDTYYFQTQIPSGFISGPHTLTVYLVDEFGLESNQITKNFIYLNSRAPVLTINNLAKDLYHFSEQIFINGTIKDQDSGDQLTVLYKFDDIKSPWNTLQQLTSDGTEQTINQFIDVPRQNGERTLYITARDQNGAYAAQYKFTFKVQRQPGIDILTTFKDRFAPNETVSFEARIFDQIPGNNVKVYYNIDSNTNGQLITEVQIQNTMNSSDFHVEFSLPDSYIDHYLFIWGTDAEGNMLTNMFSKSIEIDVIPKIQLNKPINSIYYKPAYIDIAVGVLDDKSVNVYYQIDDEPMILFSNALGSYGNMRNTSTQFVYRGDSDRTINLKIFCMDKYKQMSNVITNQIEYSTSKSTPELNIYRDLNGGRNQYDSYRFCEDIKFVAKLLDVKLNNRVYLDYSIDNGEYIRQCSYVSLAKEHNIEFGVNVSKKNGVHTIEFKCINQDNIESGTIKFEFAVFQSPVLIIDTKSIKDHYKLNEEVIIKGYAGDYEVGKNIDVYFKLNDQEPQSIGTITSGDNYISNNFTITHPGFSTSGDVIFEIYFMVDNQQTNKVRGKFYINDPPRIEVVAITRTKYYLGDTVTVDYSAWDDTEAAIIARFDQSNEIVLNRGAFNQHLIPCHDQISLPTSLTPGTHTFNLYLRDRYNEVSNIYTHSFEFTSESYAPKVEYINFKKSQIYRFYQSIKLTARVSMPSGTSNVDFYIRWNYSEPYEFYKTIESVSTQPIDIPLEINFLKVDGIYYLYLEARTPEGASSKEFNHVFRVRRNEAILILNDDTNLKIKPGDTVTIKGIAVDFEPNTELELSYSYRAYMRARGLLEDTSLGTFIVGPNYSTPMFIIPIFVPGSVSNQDFSIKAKSGQETVATYDDGWAVLNLPPVLSVMKAITQFFLQMDSLTLISN</sequence>
<dbReference type="Proteomes" id="UP000001542">
    <property type="component" value="Unassembled WGS sequence"/>
</dbReference>
<name>A2EP33_TRIV3</name>
<keyword evidence="3" id="KW-1185">Reference proteome</keyword>
<dbReference type="RefSeq" id="XP_001317794.1">
    <property type="nucleotide sequence ID" value="XM_001317759.1"/>
</dbReference>
<evidence type="ECO:0000313" key="3">
    <source>
        <dbReference type="Proteomes" id="UP000001542"/>
    </source>
</evidence>
<dbReference type="KEGG" id="tva:4763429"/>
<feature type="region of interest" description="Disordered" evidence="1">
    <location>
        <begin position="324"/>
        <end position="358"/>
    </location>
</feature>
<evidence type="ECO:0000256" key="1">
    <source>
        <dbReference type="SAM" id="MobiDB-lite"/>
    </source>
</evidence>
<dbReference type="InParanoid" id="A2EP33"/>
<dbReference type="VEuPathDB" id="TrichDB:TVAG_300530"/>
<dbReference type="PANTHER" id="PTHR38934">
    <property type="entry name" value="HYPHALLY REGULATED CELL WALL PROTEIN 1"/>
    <property type="match status" value="1"/>
</dbReference>
<gene>
    <name evidence="2" type="ORF">TVAG_300530</name>
</gene>
<organism evidence="2 3">
    <name type="scientific">Trichomonas vaginalis (strain ATCC PRA-98 / G3)</name>
    <dbReference type="NCBI Taxonomy" id="412133"/>
    <lineage>
        <taxon>Eukaryota</taxon>
        <taxon>Metamonada</taxon>
        <taxon>Parabasalia</taxon>
        <taxon>Trichomonadida</taxon>
        <taxon>Trichomonadidae</taxon>
        <taxon>Trichomonas</taxon>
    </lineage>
</organism>
<accession>A2EP33</accession>
<evidence type="ECO:0000313" key="2">
    <source>
        <dbReference type="EMBL" id="EAY05571.1"/>
    </source>
</evidence>
<feature type="compositionally biased region" description="Acidic residues" evidence="1">
    <location>
        <begin position="342"/>
        <end position="356"/>
    </location>
</feature>
<dbReference type="PANTHER" id="PTHR38934:SF6">
    <property type="entry name" value="CHROMOSOME UNDETERMINED SCAFFOLD_176, WHOLE GENOME SHOTGUN SEQUENCE"/>
    <property type="match status" value="1"/>
</dbReference>